<accession>A0A9N7U4W7</accession>
<comment type="caution">
    <text evidence="2">The sequence shown here is derived from an EMBL/GenBank/DDBJ whole genome shotgun (WGS) entry which is preliminary data.</text>
</comment>
<organism evidence="2 3">
    <name type="scientific">Pleuronectes platessa</name>
    <name type="common">European plaice</name>
    <dbReference type="NCBI Taxonomy" id="8262"/>
    <lineage>
        <taxon>Eukaryota</taxon>
        <taxon>Metazoa</taxon>
        <taxon>Chordata</taxon>
        <taxon>Craniata</taxon>
        <taxon>Vertebrata</taxon>
        <taxon>Euteleostomi</taxon>
        <taxon>Actinopterygii</taxon>
        <taxon>Neopterygii</taxon>
        <taxon>Teleostei</taxon>
        <taxon>Neoteleostei</taxon>
        <taxon>Acanthomorphata</taxon>
        <taxon>Carangaria</taxon>
        <taxon>Pleuronectiformes</taxon>
        <taxon>Pleuronectoidei</taxon>
        <taxon>Pleuronectidae</taxon>
        <taxon>Pleuronectes</taxon>
    </lineage>
</organism>
<proteinExistence type="predicted"/>
<sequence length="101" mass="11197">MGWGLENGEWKRGIGVDVSSHSPTRQLARLFTGLSGRREAVVCHLVAGGEKLAHHWLSPGQEAERELHINRAPLSSAPHRKPSDHQRCVEDPDTPSLWFSA</sequence>
<dbReference type="Proteomes" id="UP001153269">
    <property type="component" value="Unassembled WGS sequence"/>
</dbReference>
<evidence type="ECO:0000256" key="1">
    <source>
        <dbReference type="SAM" id="MobiDB-lite"/>
    </source>
</evidence>
<reference evidence="2" key="1">
    <citation type="submission" date="2020-03" db="EMBL/GenBank/DDBJ databases">
        <authorList>
            <person name="Weist P."/>
        </authorList>
    </citation>
    <scope>NUCLEOTIDE SEQUENCE</scope>
</reference>
<feature type="compositionally biased region" description="Basic and acidic residues" evidence="1">
    <location>
        <begin position="81"/>
        <end position="90"/>
    </location>
</feature>
<protein>
    <submittedName>
        <fullName evidence="2">Uncharacterized protein</fullName>
    </submittedName>
</protein>
<feature type="region of interest" description="Disordered" evidence="1">
    <location>
        <begin position="74"/>
        <end position="101"/>
    </location>
</feature>
<dbReference type="EMBL" id="CADEAL010000657">
    <property type="protein sequence ID" value="CAB1423433.1"/>
    <property type="molecule type" value="Genomic_DNA"/>
</dbReference>
<dbReference type="AlphaFoldDB" id="A0A9N7U4W7"/>
<gene>
    <name evidence="2" type="ORF">PLEPLA_LOCUS11353</name>
</gene>
<name>A0A9N7U4W7_PLEPL</name>
<keyword evidence="3" id="KW-1185">Reference proteome</keyword>
<evidence type="ECO:0000313" key="3">
    <source>
        <dbReference type="Proteomes" id="UP001153269"/>
    </source>
</evidence>
<evidence type="ECO:0000313" key="2">
    <source>
        <dbReference type="EMBL" id="CAB1423433.1"/>
    </source>
</evidence>